<gene>
    <name evidence="1" type="ORF">Golax_010572</name>
</gene>
<evidence type="ECO:0000313" key="1">
    <source>
        <dbReference type="EMBL" id="MBA0711381.1"/>
    </source>
</evidence>
<dbReference type="Proteomes" id="UP000593574">
    <property type="component" value="Unassembled WGS sequence"/>
</dbReference>
<keyword evidence="2" id="KW-1185">Reference proteome</keyword>
<dbReference type="EMBL" id="JABEZV010000005">
    <property type="protein sequence ID" value="MBA0711381.1"/>
    <property type="molecule type" value="Genomic_DNA"/>
</dbReference>
<name>A0A7J8ZHW6_9ROSI</name>
<evidence type="ECO:0000313" key="2">
    <source>
        <dbReference type="Proteomes" id="UP000593574"/>
    </source>
</evidence>
<accession>A0A7J8ZHW6</accession>
<sequence length="117" mass="13374">MPKPKLQLPIYALAVAIVVSPNHNFQSYVAKTRNKYYNPTVCGNVKIHQRYLSIIREGWHMNEGGELVLWWTPDGCGHVAFGSDDGVVRDSCEAVKIELLALWNRSKEKELGEEYRE</sequence>
<dbReference type="AlphaFoldDB" id="A0A7J8ZHW6"/>
<feature type="non-terminal residue" evidence="1">
    <location>
        <position position="117"/>
    </location>
</feature>
<protein>
    <submittedName>
        <fullName evidence="1">Uncharacterized protein</fullName>
    </submittedName>
</protein>
<reference evidence="1 2" key="1">
    <citation type="journal article" date="2019" name="Genome Biol. Evol.">
        <title>Insights into the evolution of the New World diploid cottons (Gossypium, subgenus Houzingenia) based on genome sequencing.</title>
        <authorList>
            <person name="Grover C.E."/>
            <person name="Arick M.A. 2nd"/>
            <person name="Thrash A."/>
            <person name="Conover J.L."/>
            <person name="Sanders W.S."/>
            <person name="Peterson D.G."/>
            <person name="Frelichowski J.E."/>
            <person name="Scheffler J.A."/>
            <person name="Scheffler B.E."/>
            <person name="Wendel J.F."/>
        </authorList>
    </citation>
    <scope>NUCLEOTIDE SEQUENCE [LARGE SCALE GENOMIC DNA]</scope>
    <source>
        <strain evidence="1">4</strain>
        <tissue evidence="1">Leaf</tissue>
    </source>
</reference>
<organism evidence="1 2">
    <name type="scientific">Gossypium laxum</name>
    <dbReference type="NCBI Taxonomy" id="34288"/>
    <lineage>
        <taxon>Eukaryota</taxon>
        <taxon>Viridiplantae</taxon>
        <taxon>Streptophyta</taxon>
        <taxon>Embryophyta</taxon>
        <taxon>Tracheophyta</taxon>
        <taxon>Spermatophyta</taxon>
        <taxon>Magnoliopsida</taxon>
        <taxon>eudicotyledons</taxon>
        <taxon>Gunneridae</taxon>
        <taxon>Pentapetalae</taxon>
        <taxon>rosids</taxon>
        <taxon>malvids</taxon>
        <taxon>Malvales</taxon>
        <taxon>Malvaceae</taxon>
        <taxon>Malvoideae</taxon>
        <taxon>Gossypium</taxon>
    </lineage>
</organism>
<proteinExistence type="predicted"/>
<comment type="caution">
    <text evidence="1">The sequence shown here is derived from an EMBL/GenBank/DDBJ whole genome shotgun (WGS) entry which is preliminary data.</text>
</comment>